<accession>A0A0E2BA97</accession>
<comment type="caution">
    <text evidence="1">The sequence shown here is derived from an EMBL/GenBank/DDBJ whole genome shotgun (WGS) entry which is preliminary data.</text>
</comment>
<proteinExistence type="predicted"/>
<organism evidence="1 2">
    <name type="scientific">Leptospira santarosai str. MOR084</name>
    <dbReference type="NCBI Taxonomy" id="1049984"/>
    <lineage>
        <taxon>Bacteria</taxon>
        <taxon>Pseudomonadati</taxon>
        <taxon>Spirochaetota</taxon>
        <taxon>Spirochaetia</taxon>
        <taxon>Leptospirales</taxon>
        <taxon>Leptospiraceae</taxon>
        <taxon>Leptospira</taxon>
    </lineage>
</organism>
<protein>
    <recommendedName>
        <fullName evidence="3">PilZ domain-containing protein</fullName>
    </recommendedName>
</protein>
<keyword evidence="2" id="KW-1185">Reference proteome</keyword>
<evidence type="ECO:0000313" key="2">
    <source>
        <dbReference type="Proteomes" id="UP000006329"/>
    </source>
</evidence>
<gene>
    <name evidence="1" type="ORF">LEP1GSC179_1422</name>
</gene>
<dbReference type="AlphaFoldDB" id="A0A0E2BA97"/>
<dbReference type="Proteomes" id="UP000006329">
    <property type="component" value="Unassembled WGS sequence"/>
</dbReference>
<sequence>MIASEGILHRRTMHYNRIPNTITVYLSQLNGQNLRLAENILKGLLHRTDSPVEPGTILELKLGTISLSGTIQIPVKVIRCDKISESEYDLYMNYTEKDFNKIQEIEELIRDLS</sequence>
<dbReference type="EMBL" id="AHON02000074">
    <property type="protein sequence ID" value="EKO32296.1"/>
    <property type="molecule type" value="Genomic_DNA"/>
</dbReference>
<reference evidence="1" key="1">
    <citation type="submission" date="2012-10" db="EMBL/GenBank/DDBJ databases">
        <authorList>
            <person name="Harkins D.M."/>
            <person name="Durkin A.S."/>
            <person name="Brinkac L.M."/>
            <person name="Haft D.H."/>
            <person name="Selengut J.D."/>
            <person name="Sanka R."/>
            <person name="DePew J."/>
            <person name="Purushe J."/>
            <person name="Matthias M.A."/>
            <person name="Vinetz J.M."/>
            <person name="Sutton G.G."/>
            <person name="Nierman W.C."/>
            <person name="Fouts D.E."/>
        </authorList>
    </citation>
    <scope>NUCLEOTIDE SEQUENCE [LARGE SCALE GENOMIC DNA]</scope>
    <source>
        <strain evidence="1">MOR084</strain>
    </source>
</reference>
<evidence type="ECO:0000313" key="1">
    <source>
        <dbReference type="EMBL" id="EKO32296.1"/>
    </source>
</evidence>
<name>A0A0E2BA97_9LEPT</name>
<evidence type="ECO:0008006" key="3">
    <source>
        <dbReference type="Google" id="ProtNLM"/>
    </source>
</evidence>